<dbReference type="SUPFAM" id="SSF56281">
    <property type="entry name" value="Metallo-hydrolase/oxidoreductase"/>
    <property type="match status" value="1"/>
</dbReference>
<dbReference type="Pfam" id="PF00753">
    <property type="entry name" value="Lactamase_B"/>
    <property type="match status" value="1"/>
</dbReference>
<dbReference type="CDD" id="cd06262">
    <property type="entry name" value="metallo-hydrolase-like_MBL-fold"/>
    <property type="match status" value="1"/>
</dbReference>
<dbReference type="EMBL" id="CYZO01000012">
    <property type="protein sequence ID" value="CUN92896.1"/>
    <property type="molecule type" value="Genomic_DNA"/>
</dbReference>
<dbReference type="RefSeq" id="WP_004846141.1">
    <property type="nucleotide sequence ID" value="NZ_AP028249.1"/>
</dbReference>
<evidence type="ECO:0000259" key="5">
    <source>
        <dbReference type="SMART" id="SM00849"/>
    </source>
</evidence>
<dbReference type="InterPro" id="IPR036866">
    <property type="entry name" value="RibonucZ/Hydroxyglut_hydro"/>
</dbReference>
<keyword evidence="2" id="KW-0479">Metal-binding</keyword>
<dbReference type="GeneID" id="97329924"/>
<dbReference type="GO" id="GO:0046872">
    <property type="term" value="F:metal ion binding"/>
    <property type="evidence" value="ECO:0007669"/>
    <property type="project" value="UniProtKB-KW"/>
</dbReference>
<evidence type="ECO:0000313" key="7">
    <source>
        <dbReference type="EMBL" id="RYS78302.1"/>
    </source>
</evidence>
<dbReference type="PANTHER" id="PTHR46233">
    <property type="entry name" value="HYDROXYACYLGLUTATHIONE HYDROLASE GLOC"/>
    <property type="match status" value="1"/>
</dbReference>
<comment type="cofactor">
    <cofactor evidence="1">
        <name>Zn(2+)</name>
        <dbReference type="ChEBI" id="CHEBI:29105"/>
    </cofactor>
</comment>
<evidence type="ECO:0000313" key="6">
    <source>
        <dbReference type="EMBL" id="CUN92896.1"/>
    </source>
</evidence>
<dbReference type="InterPro" id="IPR001279">
    <property type="entry name" value="Metallo-B-lactamas"/>
</dbReference>
<reference evidence="6 8" key="1">
    <citation type="submission" date="2015-09" db="EMBL/GenBank/DDBJ databases">
        <authorList>
            <consortium name="Pathogen Informatics"/>
        </authorList>
    </citation>
    <scope>NUCLEOTIDE SEQUENCE [LARGE SCALE GENOMIC DNA]</scope>
    <source>
        <strain evidence="6 8">2789STDY5834841</strain>
    </source>
</reference>
<sequence length="207" mass="23040">MRIEKFVFGPVGTNCYIVINEMTSECFAVDMADCPQEFVKHIKDAGLCVKALLLTHGHFDHIMGAERFAEIFGCPVYAYEGEENILCDPVLNASATMLGQSYVFTKAEYVKADTQIETAGFQVEIIPTPGHTEGGCCYYIGEEHVLFSGDTLFHNSIGRTDLPTGSGSELVRSVREKLLVLPEDTRVYPGHMEETTISHEKKYNPFI</sequence>
<dbReference type="Gene3D" id="3.60.15.10">
    <property type="entry name" value="Ribonuclease Z/Hydroxyacylglutathione hydrolase-like"/>
    <property type="match status" value="1"/>
</dbReference>
<evidence type="ECO:0000313" key="9">
    <source>
        <dbReference type="Proteomes" id="UP000292665"/>
    </source>
</evidence>
<dbReference type="PANTHER" id="PTHR46233:SF3">
    <property type="entry name" value="HYDROXYACYLGLUTATHIONE HYDROLASE GLOC"/>
    <property type="match status" value="1"/>
</dbReference>
<dbReference type="AlphaFoldDB" id="A0A174AZF7"/>
<dbReference type="InterPro" id="IPR051453">
    <property type="entry name" value="MBL_Glyoxalase_II"/>
</dbReference>
<accession>A0A174AZF7</accession>
<protein>
    <submittedName>
        <fullName evidence="6">Hydroxyacylglutathione hydrolase</fullName>
    </submittedName>
    <submittedName>
        <fullName evidence="7">MBL fold metallo-hydrolase</fullName>
    </submittedName>
</protein>
<dbReference type="EMBL" id="RCYR01000025">
    <property type="protein sequence ID" value="RYS78302.1"/>
    <property type="molecule type" value="Genomic_DNA"/>
</dbReference>
<evidence type="ECO:0000256" key="2">
    <source>
        <dbReference type="ARBA" id="ARBA00022723"/>
    </source>
</evidence>
<organism evidence="6 8">
    <name type="scientific">[Ruminococcus] torques</name>
    <dbReference type="NCBI Taxonomy" id="33039"/>
    <lineage>
        <taxon>Bacteria</taxon>
        <taxon>Bacillati</taxon>
        <taxon>Bacillota</taxon>
        <taxon>Clostridia</taxon>
        <taxon>Lachnospirales</taxon>
        <taxon>Lachnospiraceae</taxon>
        <taxon>Mediterraneibacter</taxon>
    </lineage>
</organism>
<proteinExistence type="predicted"/>
<evidence type="ECO:0000313" key="8">
    <source>
        <dbReference type="Proteomes" id="UP000095787"/>
    </source>
</evidence>
<evidence type="ECO:0000256" key="4">
    <source>
        <dbReference type="ARBA" id="ARBA00022833"/>
    </source>
</evidence>
<keyword evidence="3 6" id="KW-0378">Hydrolase</keyword>
<keyword evidence="4" id="KW-0862">Zinc</keyword>
<dbReference type="GO" id="GO:0016787">
    <property type="term" value="F:hydrolase activity"/>
    <property type="evidence" value="ECO:0007669"/>
    <property type="project" value="UniProtKB-KW"/>
</dbReference>
<dbReference type="Proteomes" id="UP000292665">
    <property type="component" value="Unassembled WGS sequence"/>
</dbReference>
<evidence type="ECO:0000256" key="1">
    <source>
        <dbReference type="ARBA" id="ARBA00001947"/>
    </source>
</evidence>
<feature type="domain" description="Metallo-beta-lactamase" evidence="5">
    <location>
        <begin position="12"/>
        <end position="191"/>
    </location>
</feature>
<gene>
    <name evidence="7" type="ORF">EAI93_11145</name>
    <name evidence="6" type="ORF">ERS852456_01181</name>
</gene>
<name>A0A174AZF7_9FIRM</name>
<evidence type="ECO:0000256" key="3">
    <source>
        <dbReference type="ARBA" id="ARBA00022801"/>
    </source>
</evidence>
<dbReference type="SMART" id="SM00849">
    <property type="entry name" value="Lactamase_B"/>
    <property type="match status" value="1"/>
</dbReference>
<reference evidence="7 9" key="2">
    <citation type="journal article" date="2019" name="Science, e1252229">
        <title>Invertible promoters mediate bacterial phase variation, antibiotic resistance, and host adaptation in the gut.</title>
        <authorList>
            <person name="Jiang X."/>
            <person name="Hall A.B."/>
            <person name="Arthur T.D."/>
            <person name="Plichta D.R."/>
            <person name="Covington C.T."/>
            <person name="Poyet M."/>
            <person name="Crothers J."/>
            <person name="Moses P.L."/>
            <person name="Tolonen A.C."/>
            <person name="Vlamakis H."/>
            <person name="Alm E.J."/>
            <person name="Xavier R.J."/>
        </authorList>
    </citation>
    <scope>NUCLEOTIDE SEQUENCE [LARGE SCALE GENOMIC DNA]</scope>
    <source>
        <strain evidence="7">Aa_0143</strain>
        <strain evidence="9">aa_0143</strain>
    </source>
</reference>
<dbReference type="Proteomes" id="UP000095787">
    <property type="component" value="Unassembled WGS sequence"/>
</dbReference>